<feature type="transmembrane region" description="Helical" evidence="1">
    <location>
        <begin position="387"/>
        <end position="409"/>
    </location>
</feature>
<dbReference type="InterPro" id="IPR022134">
    <property type="entry name" value="DUF3667"/>
</dbReference>
<protein>
    <recommendedName>
        <fullName evidence="4">DUF3667 domain-containing protein</fullName>
    </recommendedName>
</protein>
<dbReference type="Proteomes" id="UP000229433">
    <property type="component" value="Unassembled WGS sequence"/>
</dbReference>
<comment type="caution">
    <text evidence="2">The sequence shown here is derived from an EMBL/GenBank/DDBJ whole genome shotgun (WGS) entry which is preliminary data.</text>
</comment>
<keyword evidence="1" id="KW-0812">Transmembrane</keyword>
<dbReference type="AlphaFoldDB" id="A0A2G1VRR3"/>
<feature type="transmembrane region" description="Helical" evidence="1">
    <location>
        <begin position="98"/>
        <end position="118"/>
    </location>
</feature>
<evidence type="ECO:0000313" key="3">
    <source>
        <dbReference type="Proteomes" id="UP000229433"/>
    </source>
</evidence>
<evidence type="ECO:0000313" key="2">
    <source>
        <dbReference type="EMBL" id="PHQ29300.1"/>
    </source>
</evidence>
<keyword evidence="3" id="KW-1185">Reference proteome</keyword>
<dbReference type="OrthoDB" id="675873at2"/>
<evidence type="ECO:0008006" key="4">
    <source>
        <dbReference type="Google" id="ProtNLM"/>
    </source>
</evidence>
<accession>A0A2G1VRR3</accession>
<proteinExistence type="predicted"/>
<sequence length="411" mass="48257">MAVQKPVEQKPKVPIYDRGNECLNCGHPLELSDRYCSYCGQLNSRQKLSLGNYFREFAGSILNYDSRFRYTIKDLLFKPGTITRDYVDGKRLTYANPFRFYLSISILFFIISGLLDFFENTENNIDSFDWNNLTTEARTDLQEIPLDSIRYYIEKGIQQKQDTTQALPFEYQTPASLDSMGFYQRTKSKISLFRAFSSSTSITRAEEGLDSLHYPKTRGNIWLYKKSTSVNKIIDEPFEFYEYLVEKTPFFIFFFTPFFALAFVPLYLKKDSYKVALQAVKNTHYSWFKKLLKIPYLGSAVAHLLASLRRFLFPSTRHNYIEHVIFIFHIFSFMFLGMLLLALPDFVIGASVLTSLFLFLVCPFYFYKALRNFYKERRLRTLLKFFILNFVFLVLSTMSVIIFLLITAATY</sequence>
<reference evidence="2 3" key="1">
    <citation type="submission" date="2017-08" db="EMBL/GenBank/DDBJ databases">
        <title>The whole genome shortgun sequences of strain Leeuwenhoekiella nanhaiensis G18 from the South China Sea.</title>
        <authorList>
            <person name="Liu Q."/>
        </authorList>
    </citation>
    <scope>NUCLEOTIDE SEQUENCE [LARGE SCALE GENOMIC DNA]</scope>
    <source>
        <strain evidence="2 3">G18</strain>
    </source>
</reference>
<dbReference type="RefSeq" id="WP_099646151.1">
    <property type="nucleotide sequence ID" value="NZ_KZ319290.1"/>
</dbReference>
<dbReference type="EMBL" id="NQXA01000007">
    <property type="protein sequence ID" value="PHQ29300.1"/>
    <property type="molecule type" value="Genomic_DNA"/>
</dbReference>
<dbReference type="Pfam" id="PF12412">
    <property type="entry name" value="DUF3667"/>
    <property type="match status" value="1"/>
</dbReference>
<keyword evidence="1" id="KW-1133">Transmembrane helix</keyword>
<feature type="transmembrane region" description="Helical" evidence="1">
    <location>
        <begin position="250"/>
        <end position="268"/>
    </location>
</feature>
<name>A0A2G1VRR3_9FLAO</name>
<evidence type="ECO:0000256" key="1">
    <source>
        <dbReference type="SAM" id="Phobius"/>
    </source>
</evidence>
<organism evidence="2 3">
    <name type="scientific">Leeuwenhoekiella nanhaiensis</name>
    <dbReference type="NCBI Taxonomy" id="1655491"/>
    <lineage>
        <taxon>Bacteria</taxon>
        <taxon>Pseudomonadati</taxon>
        <taxon>Bacteroidota</taxon>
        <taxon>Flavobacteriia</taxon>
        <taxon>Flavobacteriales</taxon>
        <taxon>Flavobacteriaceae</taxon>
        <taxon>Leeuwenhoekiella</taxon>
    </lineage>
</organism>
<feature type="transmembrane region" description="Helical" evidence="1">
    <location>
        <begin position="348"/>
        <end position="367"/>
    </location>
</feature>
<feature type="transmembrane region" description="Helical" evidence="1">
    <location>
        <begin position="324"/>
        <end position="342"/>
    </location>
</feature>
<gene>
    <name evidence="2" type="ORF">CJ305_10140</name>
</gene>
<keyword evidence="1" id="KW-0472">Membrane</keyword>